<reference evidence="1 2" key="1">
    <citation type="submission" date="2017-03" db="EMBL/GenBank/DDBJ databases">
        <title>Draft genime sequence of the acidophilic sulfur-oxidizing bacterium Acidithiobacillus sp. SH, isolated from seawater.</title>
        <authorList>
            <person name="Sharmin S."/>
            <person name="Tokuhisa M."/>
            <person name="Kanao T."/>
            <person name="Kamimura K."/>
        </authorList>
    </citation>
    <scope>NUCLEOTIDE SEQUENCE [LARGE SCALE GENOMIC DNA]</scope>
    <source>
        <strain evidence="1 2">SH</strain>
    </source>
</reference>
<name>A0A2I1DIX8_9PROT</name>
<dbReference type="EMBL" id="MXAV01000048">
    <property type="protein sequence ID" value="PKY09832.1"/>
    <property type="molecule type" value="Genomic_DNA"/>
</dbReference>
<comment type="caution">
    <text evidence="1">The sequence shown here is derived from an EMBL/GenBank/DDBJ whole genome shotgun (WGS) entry which is preliminary data.</text>
</comment>
<proteinExistence type="predicted"/>
<dbReference type="AlphaFoldDB" id="A0A2I1DIX8"/>
<sequence length="63" mass="7614">MNQEKREHQRQRVINATINNLFLEFVDDGLTREELLDNIRKNPKTWGRFAEFVEQLPSKHQPH</sequence>
<dbReference type="Proteomes" id="UP000234329">
    <property type="component" value="Unassembled WGS sequence"/>
</dbReference>
<evidence type="ECO:0000313" key="1">
    <source>
        <dbReference type="EMBL" id="PKY09832.1"/>
    </source>
</evidence>
<keyword evidence="2" id="KW-1185">Reference proteome</keyword>
<protein>
    <submittedName>
        <fullName evidence="1">Uncharacterized protein</fullName>
    </submittedName>
</protein>
<organism evidence="1 2">
    <name type="scientific">Acidithiobacillus marinus</name>
    <dbReference type="NCBI Taxonomy" id="187490"/>
    <lineage>
        <taxon>Bacteria</taxon>
        <taxon>Pseudomonadati</taxon>
        <taxon>Pseudomonadota</taxon>
        <taxon>Acidithiobacillia</taxon>
        <taxon>Acidithiobacillales</taxon>
        <taxon>Acidithiobacillaceae</taxon>
        <taxon>Acidithiobacillus</taxon>
    </lineage>
</organism>
<dbReference type="InParanoid" id="A0A2I1DIX8"/>
<dbReference type="OrthoDB" id="5298428at2"/>
<evidence type="ECO:0000313" key="2">
    <source>
        <dbReference type="Proteomes" id="UP000234329"/>
    </source>
</evidence>
<gene>
    <name evidence="1" type="ORF">B1757_12850</name>
</gene>
<accession>A0A2I1DIX8</accession>
<dbReference type="RefSeq" id="WP_101538702.1">
    <property type="nucleotide sequence ID" value="NZ_MXAV01000048.1"/>
</dbReference>